<feature type="transmembrane region" description="Helical" evidence="8">
    <location>
        <begin position="71"/>
        <end position="92"/>
    </location>
</feature>
<gene>
    <name evidence="9" type="ORF">Pth03_72530</name>
</gene>
<dbReference type="EMBL" id="BOOR01000072">
    <property type="protein sequence ID" value="GII58864.1"/>
    <property type="molecule type" value="Genomic_DNA"/>
</dbReference>
<organism evidence="9 10">
    <name type="scientific">Planotetraspora thailandica</name>
    <dbReference type="NCBI Taxonomy" id="487172"/>
    <lineage>
        <taxon>Bacteria</taxon>
        <taxon>Bacillati</taxon>
        <taxon>Actinomycetota</taxon>
        <taxon>Actinomycetes</taxon>
        <taxon>Streptosporangiales</taxon>
        <taxon>Streptosporangiaceae</taxon>
        <taxon>Planotetraspora</taxon>
    </lineage>
</organism>
<dbReference type="InterPro" id="IPR052017">
    <property type="entry name" value="TSUP"/>
</dbReference>
<protein>
    <recommendedName>
        <fullName evidence="8">Probable membrane transporter protein</fullName>
    </recommendedName>
</protein>
<dbReference type="AlphaFoldDB" id="A0A8J3Y161"/>
<dbReference type="PANTHER" id="PTHR30269">
    <property type="entry name" value="TRANSMEMBRANE PROTEIN YFCA"/>
    <property type="match status" value="1"/>
</dbReference>
<name>A0A8J3Y161_9ACTN</name>
<comment type="caution">
    <text evidence="9">The sequence shown here is derived from an EMBL/GenBank/DDBJ whole genome shotgun (WGS) entry which is preliminary data.</text>
</comment>
<keyword evidence="4 8" id="KW-1003">Cell membrane</keyword>
<evidence type="ECO:0000256" key="6">
    <source>
        <dbReference type="ARBA" id="ARBA00022989"/>
    </source>
</evidence>
<feature type="transmembrane region" description="Helical" evidence="8">
    <location>
        <begin position="224"/>
        <end position="242"/>
    </location>
</feature>
<evidence type="ECO:0000256" key="8">
    <source>
        <dbReference type="RuleBase" id="RU363041"/>
    </source>
</evidence>
<evidence type="ECO:0000256" key="4">
    <source>
        <dbReference type="ARBA" id="ARBA00022475"/>
    </source>
</evidence>
<sequence>MGQVIGLAAAGVLAGVVSTVVSLASIVSYPALLAFGIPPLSANVTNTVSLLFTGLGAAAGSRPELAGQGRLVLRFGLITAAGGAVGAVLLLATPSQTFEMIAPLLIAGASLLLLRPPRPGHVRLGGENGGPLRAALFAVAVYLGYFGAAGGLLMFAVLGSALDRSPVRVNAIKNVVSSLANGVAAIGFALFGPVQWAAVAPLAAGFLVGGWIGPAIARRLPGHSLRIIAAVCGLAVAVKLGLDAYTG</sequence>
<evidence type="ECO:0000256" key="1">
    <source>
        <dbReference type="ARBA" id="ARBA00004651"/>
    </source>
</evidence>
<dbReference type="GO" id="GO:0005886">
    <property type="term" value="C:plasma membrane"/>
    <property type="evidence" value="ECO:0007669"/>
    <property type="project" value="UniProtKB-SubCell"/>
</dbReference>
<feature type="transmembrane region" description="Helical" evidence="8">
    <location>
        <begin position="40"/>
        <end position="59"/>
    </location>
</feature>
<keyword evidence="7 8" id="KW-0472">Membrane</keyword>
<keyword evidence="6 8" id="KW-1133">Transmembrane helix</keyword>
<feature type="transmembrane region" description="Helical" evidence="8">
    <location>
        <begin position="182"/>
        <end position="212"/>
    </location>
</feature>
<dbReference type="Pfam" id="PF01925">
    <property type="entry name" value="TauE"/>
    <property type="match status" value="1"/>
</dbReference>
<dbReference type="RefSeq" id="WP_239119626.1">
    <property type="nucleotide sequence ID" value="NZ_BOOR01000072.1"/>
</dbReference>
<evidence type="ECO:0000256" key="2">
    <source>
        <dbReference type="ARBA" id="ARBA00009142"/>
    </source>
</evidence>
<proteinExistence type="inferred from homology"/>
<accession>A0A8J3Y161</accession>
<reference evidence="9" key="1">
    <citation type="submission" date="2021-01" db="EMBL/GenBank/DDBJ databases">
        <title>Whole genome shotgun sequence of Planotetraspora thailandica NBRC 104271.</title>
        <authorList>
            <person name="Komaki H."/>
            <person name="Tamura T."/>
        </authorList>
    </citation>
    <scope>NUCLEOTIDE SEQUENCE</scope>
    <source>
        <strain evidence="9">NBRC 104271</strain>
    </source>
</reference>
<dbReference type="Proteomes" id="UP000605992">
    <property type="component" value="Unassembled WGS sequence"/>
</dbReference>
<feature type="transmembrane region" description="Helical" evidence="8">
    <location>
        <begin position="98"/>
        <end position="114"/>
    </location>
</feature>
<keyword evidence="3" id="KW-0813">Transport</keyword>
<keyword evidence="10" id="KW-1185">Reference proteome</keyword>
<comment type="subcellular location">
    <subcellularLocation>
        <location evidence="1 8">Cell membrane</location>
        <topology evidence="1 8">Multi-pass membrane protein</topology>
    </subcellularLocation>
</comment>
<keyword evidence="5 8" id="KW-0812">Transmembrane</keyword>
<evidence type="ECO:0000313" key="9">
    <source>
        <dbReference type="EMBL" id="GII58864.1"/>
    </source>
</evidence>
<evidence type="ECO:0000256" key="7">
    <source>
        <dbReference type="ARBA" id="ARBA00023136"/>
    </source>
</evidence>
<dbReference type="InterPro" id="IPR002781">
    <property type="entry name" value="TM_pro_TauE-like"/>
</dbReference>
<feature type="transmembrane region" description="Helical" evidence="8">
    <location>
        <begin position="135"/>
        <end position="162"/>
    </location>
</feature>
<evidence type="ECO:0000313" key="10">
    <source>
        <dbReference type="Proteomes" id="UP000605992"/>
    </source>
</evidence>
<evidence type="ECO:0000256" key="5">
    <source>
        <dbReference type="ARBA" id="ARBA00022692"/>
    </source>
</evidence>
<comment type="similarity">
    <text evidence="2 8">Belongs to the 4-toluene sulfonate uptake permease (TSUP) (TC 2.A.102) family.</text>
</comment>
<evidence type="ECO:0000256" key="3">
    <source>
        <dbReference type="ARBA" id="ARBA00022448"/>
    </source>
</evidence>
<dbReference type="PANTHER" id="PTHR30269:SF0">
    <property type="entry name" value="MEMBRANE TRANSPORTER PROTEIN YFCA-RELATED"/>
    <property type="match status" value="1"/>
</dbReference>